<evidence type="ECO:0000256" key="1">
    <source>
        <dbReference type="SAM" id="SignalP"/>
    </source>
</evidence>
<dbReference type="RefSeq" id="WP_259290920.1">
    <property type="nucleotide sequence ID" value="NZ_JANUXW010000001.1"/>
</dbReference>
<reference evidence="2" key="2">
    <citation type="journal article" date="2023" name="Curr. Microbiol.">
        <title>Neisseria montereyensis sp. nov., Isolated from Oropharynx of California Sea Lion (Zalophus californianus): Genomic, Phylogenetic, and Phenotypic Study.</title>
        <authorList>
            <person name="Volokhov D.V."/>
            <person name="Zagorodnyaya T.A."/>
            <person name="Furtak V.A."/>
            <person name="Nattanmai G."/>
            <person name="Randall L."/>
            <person name="Jose S."/>
            <person name="Gao Y."/>
            <person name="Gulland F.M."/>
            <person name="Eisenberg T."/>
            <person name="Delmonte P."/>
            <person name="Blom J."/>
            <person name="Mitchell K.K."/>
        </authorList>
    </citation>
    <scope>NUCLEOTIDE SEQUENCE</scope>
    <source>
        <strain evidence="2">CSL10203-ORH2</strain>
    </source>
</reference>
<evidence type="ECO:0000313" key="2">
    <source>
        <dbReference type="EMBL" id="MCS4533116.1"/>
    </source>
</evidence>
<proteinExistence type="predicted"/>
<feature type="signal peptide" evidence="1">
    <location>
        <begin position="1"/>
        <end position="21"/>
    </location>
</feature>
<comment type="caution">
    <text evidence="2">The sequence shown here is derived from an EMBL/GenBank/DDBJ whole genome shotgun (WGS) entry which is preliminary data.</text>
</comment>
<name>A0ABT2FAX3_9NEIS</name>
<gene>
    <name evidence="2" type="ORF">NXS09_02230</name>
</gene>
<sequence>MKKTMLTFAALATFAASFASAKGAHMPAYNHANDSGSIVGLEQVPHNGPVVVTKDDDMVRFVFPGSTDTKEIAGYEYLGRTEPR</sequence>
<organism evidence="2 3">
    <name type="scientific">Neisseria montereyensis</name>
    <dbReference type="NCBI Taxonomy" id="2973938"/>
    <lineage>
        <taxon>Bacteria</taxon>
        <taxon>Pseudomonadati</taxon>
        <taxon>Pseudomonadota</taxon>
        <taxon>Betaproteobacteria</taxon>
        <taxon>Neisseriales</taxon>
        <taxon>Neisseriaceae</taxon>
        <taxon>Neisseria</taxon>
    </lineage>
</organism>
<dbReference type="EMBL" id="JANUXW010000001">
    <property type="protein sequence ID" value="MCS4533116.1"/>
    <property type="molecule type" value="Genomic_DNA"/>
</dbReference>
<accession>A0ABT2FAX3</accession>
<evidence type="ECO:0000313" key="3">
    <source>
        <dbReference type="Proteomes" id="UP001166947"/>
    </source>
</evidence>
<keyword evidence="3" id="KW-1185">Reference proteome</keyword>
<reference evidence="2" key="1">
    <citation type="submission" date="2022-08" db="EMBL/GenBank/DDBJ databases">
        <authorList>
            <person name="Volokhov D.V."/>
            <person name="Furtak V.A."/>
            <person name="Zagorodnyaya T.A."/>
        </authorList>
    </citation>
    <scope>NUCLEOTIDE SEQUENCE</scope>
    <source>
        <strain evidence="2">CSL10203-ORH2</strain>
    </source>
</reference>
<protein>
    <submittedName>
        <fullName evidence="2">Uncharacterized protein</fullName>
    </submittedName>
</protein>
<dbReference type="Proteomes" id="UP001166947">
    <property type="component" value="Unassembled WGS sequence"/>
</dbReference>
<keyword evidence="1" id="KW-0732">Signal</keyword>
<feature type="chain" id="PRO_5045488596" evidence="1">
    <location>
        <begin position="22"/>
        <end position="84"/>
    </location>
</feature>